<proteinExistence type="predicted"/>
<evidence type="ECO:0000256" key="1">
    <source>
        <dbReference type="ARBA" id="ARBA00001947"/>
    </source>
</evidence>
<feature type="region of interest" description="Disordered" evidence="7">
    <location>
        <begin position="1"/>
        <end position="102"/>
    </location>
</feature>
<keyword evidence="8" id="KW-0472">Membrane</keyword>
<keyword evidence="4" id="KW-0378">Hydrolase</keyword>
<feature type="non-terminal residue" evidence="10">
    <location>
        <position position="523"/>
    </location>
</feature>
<evidence type="ECO:0000313" key="11">
    <source>
        <dbReference type="Proteomes" id="UP001642464"/>
    </source>
</evidence>
<dbReference type="Proteomes" id="UP001642464">
    <property type="component" value="Unassembled WGS sequence"/>
</dbReference>
<name>A0ABP0N0U1_9DINO</name>
<dbReference type="InterPro" id="IPR051156">
    <property type="entry name" value="Mito/Outer_Membr_Metalloprot"/>
</dbReference>
<feature type="non-terminal residue" evidence="10">
    <location>
        <position position="1"/>
    </location>
</feature>
<evidence type="ECO:0000259" key="9">
    <source>
        <dbReference type="Pfam" id="PF01435"/>
    </source>
</evidence>
<dbReference type="GO" id="GO:0006508">
    <property type="term" value="P:proteolysis"/>
    <property type="evidence" value="ECO:0007669"/>
    <property type="project" value="UniProtKB-KW"/>
</dbReference>
<organism evidence="10 11">
    <name type="scientific">Durusdinium trenchii</name>
    <dbReference type="NCBI Taxonomy" id="1381693"/>
    <lineage>
        <taxon>Eukaryota</taxon>
        <taxon>Sar</taxon>
        <taxon>Alveolata</taxon>
        <taxon>Dinophyceae</taxon>
        <taxon>Suessiales</taxon>
        <taxon>Symbiodiniaceae</taxon>
        <taxon>Durusdinium</taxon>
    </lineage>
</organism>
<keyword evidence="11" id="KW-1185">Reference proteome</keyword>
<dbReference type="GO" id="GO:0008233">
    <property type="term" value="F:peptidase activity"/>
    <property type="evidence" value="ECO:0007669"/>
    <property type="project" value="UniProtKB-KW"/>
</dbReference>
<evidence type="ECO:0000313" key="10">
    <source>
        <dbReference type="EMBL" id="CAK9057402.1"/>
    </source>
</evidence>
<dbReference type="InterPro" id="IPR001915">
    <property type="entry name" value="Peptidase_M48"/>
</dbReference>
<keyword evidence="2 10" id="KW-0645">Protease</keyword>
<evidence type="ECO:0000256" key="2">
    <source>
        <dbReference type="ARBA" id="ARBA00022670"/>
    </source>
</evidence>
<dbReference type="PANTHER" id="PTHR22726:SF1">
    <property type="entry name" value="METALLOENDOPEPTIDASE OMA1, MITOCHONDRIAL"/>
    <property type="match status" value="1"/>
</dbReference>
<dbReference type="Gene3D" id="3.30.2010.10">
    <property type="entry name" value="Metalloproteases ('zincins'), catalytic domain"/>
    <property type="match status" value="1"/>
</dbReference>
<evidence type="ECO:0000256" key="8">
    <source>
        <dbReference type="SAM" id="Phobius"/>
    </source>
</evidence>
<dbReference type="PANTHER" id="PTHR22726">
    <property type="entry name" value="METALLOENDOPEPTIDASE OMA1"/>
    <property type="match status" value="1"/>
</dbReference>
<gene>
    <name evidence="10" type="ORF">SCF082_LOCUS30825</name>
</gene>
<comment type="caution">
    <text evidence="10">The sequence shown here is derived from an EMBL/GenBank/DDBJ whole genome shotgun (WGS) entry which is preliminary data.</text>
</comment>
<evidence type="ECO:0000256" key="6">
    <source>
        <dbReference type="ARBA" id="ARBA00023049"/>
    </source>
</evidence>
<accession>A0ABP0N0U1</accession>
<dbReference type="Pfam" id="PF01435">
    <property type="entry name" value="Peptidase_M48"/>
    <property type="match status" value="1"/>
</dbReference>
<evidence type="ECO:0000256" key="7">
    <source>
        <dbReference type="SAM" id="MobiDB-lite"/>
    </source>
</evidence>
<feature type="transmembrane region" description="Helical" evidence="8">
    <location>
        <begin position="124"/>
        <end position="144"/>
    </location>
</feature>
<feature type="domain" description="Peptidase M48" evidence="9">
    <location>
        <begin position="167"/>
        <end position="341"/>
    </location>
</feature>
<dbReference type="Gene3D" id="1.25.40.10">
    <property type="entry name" value="Tetratricopeptide repeat domain"/>
    <property type="match status" value="1"/>
</dbReference>
<keyword evidence="8" id="KW-0812">Transmembrane</keyword>
<keyword evidence="6" id="KW-0482">Metalloprotease</keyword>
<evidence type="ECO:0000256" key="5">
    <source>
        <dbReference type="ARBA" id="ARBA00022833"/>
    </source>
</evidence>
<dbReference type="InterPro" id="IPR011990">
    <property type="entry name" value="TPR-like_helical_dom_sf"/>
</dbReference>
<evidence type="ECO:0000256" key="3">
    <source>
        <dbReference type="ARBA" id="ARBA00022723"/>
    </source>
</evidence>
<keyword evidence="8" id="KW-1133">Transmembrane helix</keyword>
<reference evidence="10 11" key="1">
    <citation type="submission" date="2024-02" db="EMBL/GenBank/DDBJ databases">
        <authorList>
            <person name="Chen Y."/>
            <person name="Shah S."/>
            <person name="Dougan E. K."/>
            <person name="Thang M."/>
            <person name="Chan C."/>
        </authorList>
    </citation>
    <scope>NUCLEOTIDE SEQUENCE [LARGE SCALE GENOMIC DNA]</scope>
</reference>
<evidence type="ECO:0000256" key="4">
    <source>
        <dbReference type="ARBA" id="ARBA00022801"/>
    </source>
</evidence>
<comment type="cofactor">
    <cofactor evidence="1">
        <name>Zn(2+)</name>
        <dbReference type="ChEBI" id="CHEBI:29105"/>
    </cofactor>
</comment>
<dbReference type="SUPFAM" id="SSF48452">
    <property type="entry name" value="TPR-like"/>
    <property type="match status" value="1"/>
</dbReference>
<sequence length="523" mass="56929">AAASEAKADEAAAEPAKADSDDKPKRKRAPRKKAEDKPAEAAPAAEADGDDAAEPAETKPKRKRAPRKKAETAEAPAETAADADDDAPKRTGDKKGDGTGLARPLPVLEFQISGGWLKEESMRALFALISLFVSMAMTAAPAMAQSLIRDTEIEIMLREYTDPFLEAAGLVPADVGLYIVADPSINAFVTNGQNIFIHTGMLLEAENPLQVQGVLAHETGHIAGAHLVRTGEAMNQAAIPMFAALGLGVIAALAGEGQAGAALMASSQQFGALQFFTYTRTQESSADQAALRFLEATETSPAGLMQFFERFRYQEAFSPARRFPYFQTHPLSSVRVTSLRESVANSPYIDQESPPEEVERLERLQAKIYGFMAEPGHVFYRYPITDQSLPARYARAVAYYRDGRMETARGEIESLIVEEPDNPFFQELYGQMLFESGFAEESIAYHQASVDLMPQAPLLRVNLAMSMIATEDVALLEAAGQHLRVALDMEPDNSVAWYQLSIVHERNGDTPRAQLAIAEQAFA</sequence>
<feature type="compositionally biased region" description="Basic and acidic residues" evidence="7">
    <location>
        <begin position="86"/>
        <end position="97"/>
    </location>
</feature>
<keyword evidence="5" id="KW-0862">Zinc</keyword>
<feature type="compositionally biased region" description="Basic and acidic residues" evidence="7">
    <location>
        <begin position="1"/>
        <end position="24"/>
    </location>
</feature>
<dbReference type="CDD" id="cd07324">
    <property type="entry name" value="M48C_Oma1-like"/>
    <property type="match status" value="1"/>
</dbReference>
<dbReference type="EMBL" id="CAXAMM010025672">
    <property type="protein sequence ID" value="CAK9057402.1"/>
    <property type="molecule type" value="Genomic_DNA"/>
</dbReference>
<protein>
    <submittedName>
        <fullName evidence="10">Beta-barrel assembly-enhancing protease</fullName>
    </submittedName>
</protein>
<keyword evidence="3" id="KW-0479">Metal-binding</keyword>